<comment type="caution">
    <text evidence="3">The sequence shown here is derived from an EMBL/GenBank/DDBJ whole genome shotgun (WGS) entry which is preliminary data.</text>
</comment>
<dbReference type="Pfam" id="PF22807">
    <property type="entry name" value="TrAA12"/>
    <property type="match status" value="1"/>
</dbReference>
<dbReference type="PANTHER" id="PTHR33546">
    <property type="entry name" value="LARGE, MULTIFUNCTIONAL SECRETED PROTEIN-RELATED"/>
    <property type="match status" value="1"/>
</dbReference>
<evidence type="ECO:0000313" key="4">
    <source>
        <dbReference type="Proteomes" id="UP000216339"/>
    </source>
</evidence>
<sequence length="438" mass="46953">MRLLLLSVLLAACSSSGPSVPSAPPAASGTAAADTTLPGAVRTAPLTPTPIEIEAGDLPEPYATESVRNGADVIDVPDDAVLNVPAGFAVQVWAEDLDSPRWLALDPENNVLLVESRENRIKRLRDADGDGVAESVETIATDANGLDLPMGLAFVDGDLYVGNTSDVRRYAYSSGGRVEGEGAVVTDLPGRGYNQHWTRNVVASPDGDSLYVTVGSESNVDVEELPRASVFRMAPDGSGRETVSFGLRNPVGLDFHPMTGVPYTTVNERDGLGDDLVPDYLTAIGSDASGEPRFYGWPYTYFEPDNLDPRRMEGDRSEAPDLAARTAMPDVLFQAHSAALGLQFYDGQTFPQRYRGGAFVAMRGSWNRDPGTGYKVVFVPFEDGRPVGHYEDFLTGFLIDPSGPTTFGRPVGLLVLPDGSLLVTEEINGRIYRVSYTG</sequence>
<dbReference type="InterPro" id="IPR011041">
    <property type="entry name" value="Quinoprot_gluc/sorb_DH_b-prop"/>
</dbReference>
<feature type="chain" id="PRO_5012086129" evidence="1">
    <location>
        <begin position="22"/>
        <end position="438"/>
    </location>
</feature>
<dbReference type="InterPro" id="IPR011042">
    <property type="entry name" value="6-blade_b-propeller_TolB-like"/>
</dbReference>
<reference evidence="3 4" key="1">
    <citation type="submission" date="2016-11" db="EMBL/GenBank/DDBJ databases">
        <title>Study of marine rhodopsin-containing bacteria.</title>
        <authorList>
            <person name="Yoshizawa S."/>
            <person name="Kumagai Y."/>
            <person name="Kogure K."/>
        </authorList>
    </citation>
    <scope>NUCLEOTIDE SEQUENCE [LARGE SCALE GENOMIC DNA]</scope>
    <source>
        <strain evidence="3 4">SAORIC-28</strain>
    </source>
</reference>
<dbReference type="RefSeq" id="WP_095509131.1">
    <property type="nucleotide sequence ID" value="NZ_MQWD01000001.1"/>
</dbReference>
<dbReference type="OrthoDB" id="9811395at2"/>
<keyword evidence="1" id="KW-0732">Signal</keyword>
<dbReference type="AlphaFoldDB" id="A0A271IX28"/>
<dbReference type="Proteomes" id="UP000216339">
    <property type="component" value="Unassembled WGS sequence"/>
</dbReference>
<dbReference type="SUPFAM" id="SSF50952">
    <property type="entry name" value="Soluble quinoprotein glucose dehydrogenase"/>
    <property type="match status" value="1"/>
</dbReference>
<evidence type="ECO:0000256" key="1">
    <source>
        <dbReference type="SAM" id="SignalP"/>
    </source>
</evidence>
<gene>
    <name evidence="3" type="ORF">BSZ37_03075</name>
</gene>
<dbReference type="InterPro" id="IPR054539">
    <property type="entry name" value="Beta-prop_PDH"/>
</dbReference>
<dbReference type="PANTHER" id="PTHR33546:SF1">
    <property type="entry name" value="LARGE, MULTIFUNCTIONAL SECRETED PROTEIN"/>
    <property type="match status" value="1"/>
</dbReference>
<accession>A0A271IX28</accession>
<proteinExistence type="predicted"/>
<protein>
    <submittedName>
        <fullName evidence="3">Sorbosone dehydrogenase</fullName>
    </submittedName>
</protein>
<feature type="signal peptide" evidence="1">
    <location>
        <begin position="1"/>
        <end position="21"/>
    </location>
</feature>
<dbReference type="EMBL" id="MQWD01000001">
    <property type="protein sequence ID" value="PAP75498.1"/>
    <property type="molecule type" value="Genomic_DNA"/>
</dbReference>
<keyword evidence="4" id="KW-1185">Reference proteome</keyword>
<feature type="domain" description="Pyrroloquinoline quinone-dependent pyranose dehydrogenase beta-propeller" evidence="2">
    <location>
        <begin position="83"/>
        <end position="435"/>
    </location>
</feature>
<organism evidence="3 4">
    <name type="scientific">Rubrivirga marina</name>
    <dbReference type="NCBI Taxonomy" id="1196024"/>
    <lineage>
        <taxon>Bacteria</taxon>
        <taxon>Pseudomonadati</taxon>
        <taxon>Rhodothermota</taxon>
        <taxon>Rhodothermia</taxon>
        <taxon>Rhodothermales</taxon>
        <taxon>Rubricoccaceae</taxon>
        <taxon>Rubrivirga</taxon>
    </lineage>
</organism>
<evidence type="ECO:0000259" key="2">
    <source>
        <dbReference type="Pfam" id="PF22807"/>
    </source>
</evidence>
<name>A0A271IX28_9BACT</name>
<evidence type="ECO:0000313" key="3">
    <source>
        <dbReference type="EMBL" id="PAP75498.1"/>
    </source>
</evidence>
<dbReference type="Gene3D" id="2.120.10.30">
    <property type="entry name" value="TolB, C-terminal domain"/>
    <property type="match status" value="1"/>
</dbReference>